<evidence type="ECO:0000256" key="4">
    <source>
        <dbReference type="ARBA" id="ARBA00007104"/>
    </source>
</evidence>
<dbReference type="OMA" id="KTCTEDE"/>
<keyword evidence="6 12" id="KW-0732">Signal</keyword>
<feature type="signal peptide" evidence="12">
    <location>
        <begin position="1"/>
        <end position="22"/>
    </location>
</feature>
<proteinExistence type="inferred from homology"/>
<dbReference type="Pfam" id="PF01105">
    <property type="entry name" value="EMP24_GP25L"/>
    <property type="match status" value="1"/>
</dbReference>
<keyword evidence="8" id="KW-1133">Transmembrane helix</keyword>
<protein>
    <submittedName>
        <fullName evidence="14">Transmembrane emp24 domain-containing protein 6-like</fullName>
    </submittedName>
</protein>
<evidence type="ECO:0000313" key="15">
    <source>
        <dbReference type="Proteomes" id="UP000694546"/>
    </source>
</evidence>
<feature type="chain" id="PRO_5033990491" evidence="12">
    <location>
        <begin position="23"/>
        <end position="251"/>
    </location>
</feature>
<reference evidence="14" key="2">
    <citation type="submission" date="2025-09" db="UniProtKB">
        <authorList>
            <consortium name="Ensembl"/>
        </authorList>
    </citation>
    <scope>IDENTIFICATION</scope>
</reference>
<evidence type="ECO:0000259" key="13">
    <source>
        <dbReference type="PROSITE" id="PS50866"/>
    </source>
</evidence>
<reference evidence="14" key="1">
    <citation type="submission" date="2025-08" db="UniProtKB">
        <authorList>
            <consortium name="Ensembl"/>
        </authorList>
    </citation>
    <scope>IDENTIFICATION</scope>
</reference>
<keyword evidence="9" id="KW-0472">Membrane</keyword>
<feature type="coiled-coil region" evidence="11">
    <location>
        <begin position="149"/>
        <end position="176"/>
    </location>
</feature>
<sequence length="251" mass="28023">MAPQLPSCLLVVVLVLVGPASPGPSKDLNPGMTDQDLFWGQDQYDFSVVLHGSGQDCFWHFAHKGETFYLSFQVLWVTGVGHDSHLSVTVNSPSSLLVSTVDDASGQVDFKTEETGFYQMCFNNFHNRFGSMQISLSFGVSYDGEAPGGTKEEQQKEEEEEARQKLNSTLAVIEATSYRVEKHVFHMFRFYNLGRMRRSADSFLQQAAGRYVTGWSAAQSVLILGAGYLQLSFLKRLFISKSDSNLEKTRC</sequence>
<dbReference type="GO" id="GO:0033116">
    <property type="term" value="C:endoplasmic reticulum-Golgi intermediate compartment membrane"/>
    <property type="evidence" value="ECO:0007669"/>
    <property type="project" value="UniProtKB-SubCell"/>
</dbReference>
<evidence type="ECO:0000313" key="14">
    <source>
        <dbReference type="Ensembl" id="ENSGMOP00000014578.2"/>
    </source>
</evidence>
<dbReference type="RefSeq" id="XP_030223164.1">
    <property type="nucleotide sequence ID" value="XM_030367304.1"/>
</dbReference>
<gene>
    <name evidence="14" type="primary">LOC115551510</name>
</gene>
<dbReference type="GeneTree" id="ENSGT00390000010961"/>
<comment type="subcellular location">
    <subcellularLocation>
        <location evidence="1">Endoplasmic reticulum membrane</location>
        <topology evidence="1">Single-pass type I membrane protein</topology>
    </subcellularLocation>
    <subcellularLocation>
        <location evidence="2">Endoplasmic reticulum-Golgi intermediate compartment membrane</location>
        <topology evidence="2">Single-pass type I membrane protein</topology>
    </subcellularLocation>
    <subcellularLocation>
        <location evidence="3">Golgi apparatus</location>
        <location evidence="3">cis-Golgi network membrane</location>
        <topology evidence="3">Single-pass type I membrane protein</topology>
    </subcellularLocation>
    <subcellularLocation>
        <location evidence="10">Membrane</location>
        <topology evidence="10">Single-pass type I membrane protein</topology>
    </subcellularLocation>
</comment>
<dbReference type="Ensembl" id="ENSGMOT00000014953.2">
    <property type="protein sequence ID" value="ENSGMOP00000014578.2"/>
    <property type="gene ID" value="ENSGMOG00000013634.2"/>
</dbReference>
<evidence type="ECO:0000256" key="10">
    <source>
        <dbReference type="RuleBase" id="RU003827"/>
    </source>
</evidence>
<evidence type="ECO:0000256" key="3">
    <source>
        <dbReference type="ARBA" id="ARBA00004619"/>
    </source>
</evidence>
<comment type="similarity">
    <text evidence="4 10">Belongs to the EMP24/GP25L family.</text>
</comment>
<dbReference type="PROSITE" id="PS50866">
    <property type="entry name" value="GOLD"/>
    <property type="match status" value="1"/>
</dbReference>
<dbReference type="PANTHER" id="PTHR22811">
    <property type="entry name" value="TRANSMEMBRANE EMP24 DOMAIN-CONTAINING PROTEIN"/>
    <property type="match status" value="1"/>
</dbReference>
<name>A0A8C4ZI82_GADMO</name>
<organism evidence="14 15">
    <name type="scientific">Gadus morhua</name>
    <name type="common">Atlantic cod</name>
    <dbReference type="NCBI Taxonomy" id="8049"/>
    <lineage>
        <taxon>Eukaryota</taxon>
        <taxon>Metazoa</taxon>
        <taxon>Chordata</taxon>
        <taxon>Craniata</taxon>
        <taxon>Vertebrata</taxon>
        <taxon>Euteleostomi</taxon>
        <taxon>Actinopterygii</taxon>
        <taxon>Neopterygii</taxon>
        <taxon>Teleostei</taxon>
        <taxon>Neoteleostei</taxon>
        <taxon>Acanthomorphata</taxon>
        <taxon>Zeiogadaria</taxon>
        <taxon>Gadariae</taxon>
        <taxon>Gadiformes</taxon>
        <taxon>Gadoidei</taxon>
        <taxon>Gadidae</taxon>
        <taxon>Gadus</taxon>
    </lineage>
</organism>
<dbReference type="OrthoDB" id="10037706at2759"/>
<dbReference type="GO" id="GO:0005789">
    <property type="term" value="C:endoplasmic reticulum membrane"/>
    <property type="evidence" value="ECO:0007669"/>
    <property type="project" value="UniProtKB-SubCell"/>
</dbReference>
<evidence type="ECO:0000256" key="1">
    <source>
        <dbReference type="ARBA" id="ARBA00004115"/>
    </source>
</evidence>
<dbReference type="GeneID" id="115551510"/>
<evidence type="ECO:0000256" key="11">
    <source>
        <dbReference type="SAM" id="Coils"/>
    </source>
</evidence>
<evidence type="ECO:0000256" key="6">
    <source>
        <dbReference type="ARBA" id="ARBA00022729"/>
    </source>
</evidence>
<evidence type="ECO:0000256" key="9">
    <source>
        <dbReference type="ARBA" id="ARBA00023136"/>
    </source>
</evidence>
<dbReference type="Proteomes" id="UP000694546">
    <property type="component" value="Chromosome 9"/>
</dbReference>
<dbReference type="InterPro" id="IPR036598">
    <property type="entry name" value="GOLD_dom_sf"/>
</dbReference>
<dbReference type="InterPro" id="IPR009038">
    <property type="entry name" value="GOLD_dom"/>
</dbReference>
<keyword evidence="11" id="KW-0175">Coiled coil</keyword>
<dbReference type="InterPro" id="IPR015720">
    <property type="entry name" value="Emp24-like"/>
</dbReference>
<keyword evidence="5 10" id="KW-0812">Transmembrane</keyword>
<dbReference type="KEGG" id="gmh:115551510"/>
<evidence type="ECO:0000256" key="2">
    <source>
        <dbReference type="ARBA" id="ARBA00004151"/>
    </source>
</evidence>
<dbReference type="AlphaFoldDB" id="A0A8C4ZI82"/>
<feature type="domain" description="GOLD" evidence="13">
    <location>
        <begin position="55"/>
        <end position="140"/>
    </location>
</feature>
<evidence type="ECO:0000256" key="12">
    <source>
        <dbReference type="SAM" id="SignalP"/>
    </source>
</evidence>
<keyword evidence="7" id="KW-0256">Endoplasmic reticulum</keyword>
<evidence type="ECO:0000256" key="8">
    <source>
        <dbReference type="ARBA" id="ARBA00022989"/>
    </source>
</evidence>
<dbReference type="GO" id="GO:0005794">
    <property type="term" value="C:Golgi apparatus"/>
    <property type="evidence" value="ECO:0007669"/>
    <property type="project" value="UniProtKB-SubCell"/>
</dbReference>
<keyword evidence="15" id="KW-1185">Reference proteome</keyword>
<dbReference type="SUPFAM" id="SSF101576">
    <property type="entry name" value="Supernatant protein factor (SPF), C-terminal domain"/>
    <property type="match status" value="1"/>
</dbReference>
<evidence type="ECO:0000256" key="7">
    <source>
        <dbReference type="ARBA" id="ARBA00022824"/>
    </source>
</evidence>
<dbReference type="SMART" id="SM01190">
    <property type="entry name" value="EMP24_GP25L"/>
    <property type="match status" value="1"/>
</dbReference>
<accession>A0A8C4ZI82</accession>
<evidence type="ECO:0000256" key="5">
    <source>
        <dbReference type="ARBA" id="ARBA00022692"/>
    </source>
</evidence>